<evidence type="ECO:0000256" key="5">
    <source>
        <dbReference type="ARBA" id="ARBA00023134"/>
    </source>
</evidence>
<dbReference type="GO" id="GO:0043024">
    <property type="term" value="F:ribosomal small subunit binding"/>
    <property type="evidence" value="ECO:0007669"/>
    <property type="project" value="TreeGrafter"/>
</dbReference>
<keyword evidence="12" id="KW-1185">Reference proteome</keyword>
<comment type="function">
    <text evidence="6">An essential GTPase that binds both GDP and GTP, with rapid nucleotide exchange. Plays a role in 16S rRNA processing and 30S ribosomal subunit biogenesis and possibly also in cell cycle regulation and energy metabolism.</text>
</comment>
<name>A0A2T0Z4W6_9ACTN</name>
<dbReference type="GO" id="GO:0005886">
    <property type="term" value="C:plasma membrane"/>
    <property type="evidence" value="ECO:0007669"/>
    <property type="project" value="UniProtKB-SubCell"/>
</dbReference>
<evidence type="ECO:0000256" key="6">
    <source>
        <dbReference type="HAMAP-Rule" id="MF_00367"/>
    </source>
</evidence>
<comment type="subunit">
    <text evidence="6">Monomer.</text>
</comment>
<dbReference type="GO" id="GO:0000028">
    <property type="term" value="P:ribosomal small subunit assembly"/>
    <property type="evidence" value="ECO:0007669"/>
    <property type="project" value="TreeGrafter"/>
</dbReference>
<proteinExistence type="inferred from homology"/>
<feature type="region of interest" description="G5" evidence="7">
    <location>
        <begin position="162"/>
        <end position="164"/>
    </location>
</feature>
<evidence type="ECO:0000256" key="3">
    <source>
        <dbReference type="ARBA" id="ARBA00022741"/>
    </source>
</evidence>
<comment type="subcellular location">
    <subcellularLocation>
        <location evidence="6">Cytoplasm</location>
    </subcellularLocation>
    <subcellularLocation>
        <location evidence="6">Cell membrane</location>
        <topology evidence="6">Peripheral membrane protein</topology>
    </subcellularLocation>
</comment>
<dbReference type="InterPro" id="IPR006073">
    <property type="entry name" value="GTP-bd"/>
</dbReference>
<dbReference type="OrthoDB" id="9805918at2"/>
<dbReference type="PROSITE" id="PS51713">
    <property type="entry name" value="G_ERA"/>
    <property type="match status" value="1"/>
</dbReference>
<dbReference type="GO" id="GO:0003924">
    <property type="term" value="F:GTPase activity"/>
    <property type="evidence" value="ECO:0007669"/>
    <property type="project" value="UniProtKB-UniRule"/>
</dbReference>
<evidence type="ECO:0000256" key="8">
    <source>
        <dbReference type="RuleBase" id="RU003761"/>
    </source>
</evidence>
<evidence type="ECO:0000256" key="4">
    <source>
        <dbReference type="ARBA" id="ARBA00022884"/>
    </source>
</evidence>
<evidence type="ECO:0000313" key="12">
    <source>
        <dbReference type="Proteomes" id="UP000237752"/>
    </source>
</evidence>
<dbReference type="InterPro" id="IPR030388">
    <property type="entry name" value="G_ERA_dom"/>
</dbReference>
<dbReference type="InterPro" id="IPR009019">
    <property type="entry name" value="KH_sf_prok-type"/>
</dbReference>
<dbReference type="Gene3D" id="3.40.50.300">
    <property type="entry name" value="P-loop containing nucleotide triphosphate hydrolases"/>
    <property type="match status" value="1"/>
</dbReference>
<feature type="region of interest" description="G3" evidence="7">
    <location>
        <begin position="65"/>
        <end position="68"/>
    </location>
</feature>
<comment type="similarity">
    <text evidence="1 6 7 8">Belongs to the TRAFAC class TrmE-Era-EngA-EngB-Septin-like GTPase superfamily. Era GTPase family.</text>
</comment>
<dbReference type="GO" id="GO:0070181">
    <property type="term" value="F:small ribosomal subunit rRNA binding"/>
    <property type="evidence" value="ECO:0007669"/>
    <property type="project" value="UniProtKB-UniRule"/>
</dbReference>
<keyword evidence="4 6" id="KW-0694">RNA-binding</keyword>
<keyword evidence="6" id="KW-0690">Ribosome biogenesis</keyword>
<feature type="binding site" evidence="6">
    <location>
        <begin position="128"/>
        <end position="131"/>
    </location>
    <ligand>
        <name>GTP</name>
        <dbReference type="ChEBI" id="CHEBI:37565"/>
    </ligand>
</feature>
<feature type="domain" description="KH type-2" evidence="9">
    <location>
        <begin position="214"/>
        <end position="292"/>
    </location>
</feature>
<dbReference type="PROSITE" id="PS50823">
    <property type="entry name" value="KH_TYPE_2"/>
    <property type="match status" value="1"/>
</dbReference>
<evidence type="ECO:0000259" key="9">
    <source>
        <dbReference type="PROSITE" id="PS50823"/>
    </source>
</evidence>
<protein>
    <recommendedName>
        <fullName evidence="2 6">GTPase Era</fullName>
    </recommendedName>
</protein>
<keyword evidence="6" id="KW-1003">Cell membrane</keyword>
<dbReference type="InterPro" id="IPR015946">
    <property type="entry name" value="KH_dom-like_a/b"/>
</dbReference>
<dbReference type="GO" id="GO:0005525">
    <property type="term" value="F:GTP binding"/>
    <property type="evidence" value="ECO:0007669"/>
    <property type="project" value="UniProtKB-UniRule"/>
</dbReference>
<dbReference type="NCBIfam" id="NF000908">
    <property type="entry name" value="PRK00089.1"/>
    <property type="match status" value="1"/>
</dbReference>
<dbReference type="GO" id="GO:0005829">
    <property type="term" value="C:cytosol"/>
    <property type="evidence" value="ECO:0007669"/>
    <property type="project" value="TreeGrafter"/>
</dbReference>
<keyword evidence="5 6" id="KW-0342">GTP-binding</keyword>
<gene>
    <name evidence="6" type="primary">era</name>
    <name evidence="11" type="ORF">CLV47_12820</name>
</gene>
<dbReference type="AlphaFoldDB" id="A0A2T0Z4W6"/>
<evidence type="ECO:0000256" key="1">
    <source>
        <dbReference type="ARBA" id="ARBA00007921"/>
    </source>
</evidence>
<organism evidence="11 12">
    <name type="scientific">Antricoccus suffuscus</name>
    <dbReference type="NCBI Taxonomy" id="1629062"/>
    <lineage>
        <taxon>Bacteria</taxon>
        <taxon>Bacillati</taxon>
        <taxon>Actinomycetota</taxon>
        <taxon>Actinomycetes</taxon>
        <taxon>Geodermatophilales</taxon>
        <taxon>Antricoccaceae</taxon>
        <taxon>Antricoccus</taxon>
    </lineage>
</organism>
<sequence>MTAHPTPPHRSGFISFVGRPNAGKSTLTNALVGEKIAIISDKPQTTRRAIRGIVNRDDAQIVIVDTPGVHRPRTLLGERLNDVVTHTLAEVDLIGFCLPANEKIGPGDRYIARSLRDSTKAPVIAIVTKTDLGKPKQIAEALLRVQTLQEDLGREFAEIIPVSAAADFQVDTLCSIIAGRLPEGPKLFLDGERTDESQQSLIEEFIREAALEEAREELPHSIAVSVSEMLPRDDSDVIDVHATLYVERSSQKPILLGHRGSRIKHIGTTARKQIESRLNMRIYLHLHISVLAEWQRDPKKIDRLGL</sequence>
<dbReference type="PANTHER" id="PTHR42698:SF1">
    <property type="entry name" value="GTPASE ERA, MITOCHONDRIAL"/>
    <property type="match status" value="1"/>
</dbReference>
<dbReference type="EMBL" id="PVUE01000028">
    <property type="protein sequence ID" value="PRZ31382.1"/>
    <property type="molecule type" value="Genomic_DNA"/>
</dbReference>
<dbReference type="SUPFAM" id="SSF54814">
    <property type="entry name" value="Prokaryotic type KH domain (KH-domain type II)"/>
    <property type="match status" value="1"/>
</dbReference>
<dbReference type="Proteomes" id="UP000237752">
    <property type="component" value="Unassembled WGS sequence"/>
</dbReference>
<feature type="region of interest" description="G2" evidence="7">
    <location>
        <begin position="44"/>
        <end position="48"/>
    </location>
</feature>
<dbReference type="Pfam" id="PF07650">
    <property type="entry name" value="KH_2"/>
    <property type="match status" value="1"/>
</dbReference>
<evidence type="ECO:0000313" key="11">
    <source>
        <dbReference type="EMBL" id="PRZ31382.1"/>
    </source>
</evidence>
<dbReference type="Gene3D" id="3.30.300.20">
    <property type="match status" value="1"/>
</dbReference>
<keyword evidence="6" id="KW-0963">Cytoplasm</keyword>
<dbReference type="HAMAP" id="MF_00367">
    <property type="entry name" value="GTPase_Era"/>
    <property type="match status" value="1"/>
</dbReference>
<feature type="binding site" evidence="6">
    <location>
        <begin position="18"/>
        <end position="25"/>
    </location>
    <ligand>
        <name>GTP</name>
        <dbReference type="ChEBI" id="CHEBI:37565"/>
    </ligand>
</feature>
<dbReference type="NCBIfam" id="TIGR00436">
    <property type="entry name" value="era"/>
    <property type="match status" value="1"/>
</dbReference>
<dbReference type="InterPro" id="IPR005225">
    <property type="entry name" value="Small_GTP-bd"/>
</dbReference>
<reference evidence="11 12" key="1">
    <citation type="submission" date="2018-03" db="EMBL/GenBank/DDBJ databases">
        <title>Genomic Encyclopedia of Archaeal and Bacterial Type Strains, Phase II (KMG-II): from individual species to whole genera.</title>
        <authorList>
            <person name="Goeker M."/>
        </authorList>
    </citation>
    <scope>NUCLEOTIDE SEQUENCE [LARGE SCALE GENOMIC DNA]</scope>
    <source>
        <strain evidence="11 12">DSM 100065</strain>
    </source>
</reference>
<feature type="binding site" evidence="6">
    <location>
        <begin position="65"/>
        <end position="69"/>
    </location>
    <ligand>
        <name>GTP</name>
        <dbReference type="ChEBI" id="CHEBI:37565"/>
    </ligand>
</feature>
<evidence type="ECO:0000259" key="10">
    <source>
        <dbReference type="PROSITE" id="PS51713"/>
    </source>
</evidence>
<keyword evidence="6" id="KW-0472">Membrane</keyword>
<evidence type="ECO:0000256" key="2">
    <source>
        <dbReference type="ARBA" id="ARBA00020484"/>
    </source>
</evidence>
<dbReference type="CDD" id="cd22534">
    <property type="entry name" value="KH-II_Era"/>
    <property type="match status" value="1"/>
</dbReference>
<accession>A0A2T0Z4W6</accession>
<feature type="domain" description="Era-type G" evidence="10">
    <location>
        <begin position="10"/>
        <end position="183"/>
    </location>
</feature>
<feature type="region of interest" description="G4" evidence="7">
    <location>
        <begin position="128"/>
        <end position="131"/>
    </location>
</feature>
<keyword evidence="3 6" id="KW-0547">Nucleotide-binding</keyword>
<dbReference type="PRINTS" id="PR00326">
    <property type="entry name" value="GTP1OBG"/>
</dbReference>
<evidence type="ECO:0000256" key="7">
    <source>
        <dbReference type="PROSITE-ProRule" id="PRU01050"/>
    </source>
</evidence>
<dbReference type="Pfam" id="PF01926">
    <property type="entry name" value="MMR_HSR1"/>
    <property type="match status" value="1"/>
</dbReference>
<dbReference type="RefSeq" id="WP_106351044.1">
    <property type="nucleotide sequence ID" value="NZ_PVUE01000028.1"/>
</dbReference>
<dbReference type="NCBIfam" id="TIGR00231">
    <property type="entry name" value="small_GTP"/>
    <property type="match status" value="1"/>
</dbReference>
<comment type="caution">
    <text evidence="11">The sequence shown here is derived from an EMBL/GenBank/DDBJ whole genome shotgun (WGS) entry which is preliminary data.</text>
</comment>
<dbReference type="SUPFAM" id="SSF52540">
    <property type="entry name" value="P-loop containing nucleoside triphosphate hydrolases"/>
    <property type="match status" value="1"/>
</dbReference>
<dbReference type="InterPro" id="IPR005662">
    <property type="entry name" value="GTPase_Era-like"/>
</dbReference>
<keyword evidence="6" id="KW-0699">rRNA-binding</keyword>
<dbReference type="PANTHER" id="PTHR42698">
    <property type="entry name" value="GTPASE ERA"/>
    <property type="match status" value="1"/>
</dbReference>
<dbReference type="InterPro" id="IPR004044">
    <property type="entry name" value="KH_dom_type_2"/>
</dbReference>
<dbReference type="CDD" id="cd04163">
    <property type="entry name" value="Era"/>
    <property type="match status" value="1"/>
</dbReference>
<feature type="region of interest" description="G1" evidence="7">
    <location>
        <begin position="18"/>
        <end position="25"/>
    </location>
</feature>
<dbReference type="InterPro" id="IPR027417">
    <property type="entry name" value="P-loop_NTPase"/>
</dbReference>